<dbReference type="Gene3D" id="3.40.50.1460">
    <property type="match status" value="1"/>
</dbReference>
<dbReference type="HOGENOM" id="CLU_303000_0_0_10"/>
<dbReference type="STRING" id="760192.Halhy_3981"/>
<gene>
    <name evidence="2" type="ordered locus">Halhy_3981</name>
</gene>
<evidence type="ECO:0000313" key="3">
    <source>
        <dbReference type="Proteomes" id="UP000008461"/>
    </source>
</evidence>
<evidence type="ECO:0000313" key="2">
    <source>
        <dbReference type="EMBL" id="AEE51829.1"/>
    </source>
</evidence>
<proteinExistence type="predicted"/>
<organism evidence="2 3">
    <name type="scientific">Haliscomenobacter hydrossis (strain ATCC 27775 / DSM 1100 / LMG 10767 / O)</name>
    <dbReference type="NCBI Taxonomy" id="760192"/>
    <lineage>
        <taxon>Bacteria</taxon>
        <taxon>Pseudomonadati</taxon>
        <taxon>Bacteroidota</taxon>
        <taxon>Saprospiria</taxon>
        <taxon>Saprospirales</taxon>
        <taxon>Haliscomenobacteraceae</taxon>
        <taxon>Haliscomenobacter</taxon>
    </lineage>
</organism>
<dbReference type="eggNOG" id="COG1361">
    <property type="taxonomic scope" value="Bacteria"/>
</dbReference>
<dbReference type="RefSeq" id="WP_013766367.1">
    <property type="nucleotide sequence ID" value="NC_015510.1"/>
</dbReference>
<dbReference type="InterPro" id="IPR011600">
    <property type="entry name" value="Pept_C14_caspase"/>
</dbReference>
<dbReference type="PROSITE" id="PS00018">
    <property type="entry name" value="EF_HAND_1"/>
    <property type="match status" value="1"/>
</dbReference>
<dbReference type="SUPFAM" id="SSF52129">
    <property type="entry name" value="Caspase-like"/>
    <property type="match status" value="1"/>
</dbReference>
<dbReference type="InterPro" id="IPR018247">
    <property type="entry name" value="EF_Hand_1_Ca_BS"/>
</dbReference>
<feature type="domain" description="Peptidase C14 caspase" evidence="1">
    <location>
        <begin position="757"/>
        <end position="987"/>
    </location>
</feature>
<dbReference type="PANTHER" id="PTHR42754:SF1">
    <property type="entry name" value="LIPOPROTEIN"/>
    <property type="match status" value="1"/>
</dbReference>
<dbReference type="InterPro" id="IPR029030">
    <property type="entry name" value="Caspase-like_dom_sf"/>
</dbReference>
<reference evidence="2 3" key="1">
    <citation type="journal article" date="2011" name="Stand. Genomic Sci.">
        <title>Complete genome sequence of Haliscomenobacter hydrossis type strain (O).</title>
        <authorList>
            <consortium name="US DOE Joint Genome Institute (JGI-PGF)"/>
            <person name="Daligault H."/>
            <person name="Lapidus A."/>
            <person name="Zeytun A."/>
            <person name="Nolan M."/>
            <person name="Lucas S."/>
            <person name="Del Rio T.G."/>
            <person name="Tice H."/>
            <person name="Cheng J.F."/>
            <person name="Tapia R."/>
            <person name="Han C."/>
            <person name="Goodwin L."/>
            <person name="Pitluck S."/>
            <person name="Liolios K."/>
            <person name="Pagani I."/>
            <person name="Ivanova N."/>
            <person name="Huntemann M."/>
            <person name="Mavromatis K."/>
            <person name="Mikhailova N."/>
            <person name="Pati A."/>
            <person name="Chen A."/>
            <person name="Palaniappan K."/>
            <person name="Land M."/>
            <person name="Hauser L."/>
            <person name="Brambilla E.M."/>
            <person name="Rohde M."/>
            <person name="Verbarg S."/>
            <person name="Goker M."/>
            <person name="Bristow J."/>
            <person name="Eisen J.A."/>
            <person name="Markowitz V."/>
            <person name="Hugenholtz P."/>
            <person name="Kyrpides N.C."/>
            <person name="Klenk H.P."/>
            <person name="Woyke T."/>
        </authorList>
    </citation>
    <scope>NUCLEOTIDE SEQUENCE [LARGE SCALE GENOMIC DNA]</scope>
    <source>
        <strain evidence="3">ATCC 27775 / DSM 1100 / LMG 10767 / O</strain>
    </source>
</reference>
<name>F4L4G0_HALH1</name>
<dbReference type="GO" id="GO:0004197">
    <property type="term" value="F:cysteine-type endopeptidase activity"/>
    <property type="evidence" value="ECO:0007669"/>
    <property type="project" value="InterPro"/>
</dbReference>
<evidence type="ECO:0000259" key="1">
    <source>
        <dbReference type="Pfam" id="PF00656"/>
    </source>
</evidence>
<dbReference type="KEGG" id="hhy:Halhy_3981"/>
<sequence length="1009" mass="112245">MRCFYPIALVLFLLFPLGLYAQRLEEEPIIERLYGRSGQDRLFSLTENWEGNIAAVGQSNRGTYGGSDIYLLLLDDQLKRKSEFYLGRNGDDGAHRIRQDLDGRYLIAGYSETPSGNGKLKNRYFGQKDAWLLFVNEQGKTEAELILGSKENDAFVEVIPLPNGDKILIGNSGEQAWVLRIDVHLKVLWQKKVQYHGLETQALGATLAGDEQVFISGYAVEESSRKMWVAAFDAKGTQSWGKIFPAAEATEGANIINIDEKSLAITGHVQTPDHREEGFFCRIDLNGNVQAYKTLGGREDDRLSNLCLLHNGEIGLIGHSQSFIRGSRRPTVWVLRVDQDGFPQQETFYGSKTSDEGCALLQRGDGSLVALGVSNQQILKATQGWIAQVGEKMDLNSNAVSWTYQAGALFYHNGQYLAPGERSFLALQIKAPPGKGLTHLKAKITLQKKDSTVLQTFKLPALAPGQNGLLHLPIAIAIPTNLQGELPLEVQLFQGKQKIGSPNRIPLRIGVLSKPLLELSAGTFPTQVERGSIVRNSFTLRNKGQGTARAVSLELHGSKNVQIPKAISIGDLGPGEYRTYELPFGIPATFVEDSLWLRGRVADISLENTQVIDWRMPVLGSNASTPLKESLQKDYVTAVWLHPNPDHYEGRGIVWTENEIYVQVKAVSNKLLDKPNFCLEINGQPCATGAKMDEVTIKGTAYSRTYTQRIKLAEGMTTLRSKVQNEAGKMETDPIQIIYSPRKPNLHLVSIGVPAVDLKYTHRDARDFAQTMLRANGQLNQQFQSIFVDTLIQEKTTAKTEILKTLRRLQYRFADRQIGPQDLILVFISSHGINTPQGVFHIAASDYDGPFLQETSLDFEKEIINYLSSINCRKLFLIDACHSGAGSSDYASSQLSGERMNQLAGGQKGLSLMMSCRANEFSYEDDQWQNGAFTQAMLHTIEQFTRRVPGIDLNQDGALDIKELYAQLEKEVPKLIQNKRPKPQTTQQPLLVVDPLSTPIVLFQLPKNK</sequence>
<dbReference type="AlphaFoldDB" id="F4L4G0"/>
<dbReference type="Proteomes" id="UP000008461">
    <property type="component" value="Chromosome"/>
</dbReference>
<protein>
    <submittedName>
        <fullName evidence="2">Peptidase C14 caspase catalytic subunit p20</fullName>
    </submittedName>
</protein>
<dbReference type="GO" id="GO:0006508">
    <property type="term" value="P:proteolysis"/>
    <property type="evidence" value="ECO:0007669"/>
    <property type="project" value="InterPro"/>
</dbReference>
<accession>F4L4G0</accession>
<dbReference type="PANTHER" id="PTHR42754">
    <property type="entry name" value="ENDOGLUCANASE"/>
    <property type="match status" value="1"/>
</dbReference>
<keyword evidence="3" id="KW-1185">Reference proteome</keyword>
<dbReference type="Pfam" id="PF00656">
    <property type="entry name" value="Peptidase_C14"/>
    <property type="match status" value="1"/>
</dbReference>
<dbReference type="EMBL" id="CP002691">
    <property type="protein sequence ID" value="AEE51829.1"/>
    <property type="molecule type" value="Genomic_DNA"/>
</dbReference>
<dbReference type="eggNOG" id="COG4249">
    <property type="taxonomic scope" value="Bacteria"/>
</dbReference>
<reference key="2">
    <citation type="submission" date="2011-04" db="EMBL/GenBank/DDBJ databases">
        <title>Complete sequence of chromosome of Haliscomenobacter hydrossis DSM 1100.</title>
        <authorList>
            <consortium name="US DOE Joint Genome Institute (JGI-PGF)"/>
            <person name="Lucas S."/>
            <person name="Han J."/>
            <person name="Lapidus A."/>
            <person name="Bruce D."/>
            <person name="Goodwin L."/>
            <person name="Pitluck S."/>
            <person name="Peters L."/>
            <person name="Kyrpides N."/>
            <person name="Mavromatis K."/>
            <person name="Ivanova N."/>
            <person name="Ovchinnikova G."/>
            <person name="Pagani I."/>
            <person name="Daligault H."/>
            <person name="Detter J.C."/>
            <person name="Han C."/>
            <person name="Land M."/>
            <person name="Hauser L."/>
            <person name="Markowitz V."/>
            <person name="Cheng J.-F."/>
            <person name="Hugenholtz P."/>
            <person name="Woyke T."/>
            <person name="Wu D."/>
            <person name="Verbarg S."/>
            <person name="Frueling A."/>
            <person name="Brambilla E."/>
            <person name="Klenk H.-P."/>
            <person name="Eisen J.A."/>
        </authorList>
    </citation>
    <scope>NUCLEOTIDE SEQUENCE</scope>
    <source>
        <strain>DSM 1100</strain>
    </source>
</reference>